<evidence type="ECO:0000313" key="1">
    <source>
        <dbReference type="EMBL" id="MCJ2189089.1"/>
    </source>
</evidence>
<keyword evidence="2" id="KW-1185">Reference proteome</keyword>
<reference evidence="1 2" key="1">
    <citation type="submission" date="2022-04" db="EMBL/GenBank/DDBJ databases">
        <title>Identification of a novel bacterium isolated from mangrove sediments.</title>
        <authorList>
            <person name="Pan X."/>
        </authorList>
    </citation>
    <scope>NUCLEOTIDE SEQUENCE [LARGE SCALE GENOMIC DNA]</scope>
    <source>
        <strain evidence="1 2">B2638</strain>
    </source>
</reference>
<gene>
    <name evidence="1" type="ORF">MTR66_20030</name>
</gene>
<dbReference type="Proteomes" id="UP001202281">
    <property type="component" value="Unassembled WGS sequence"/>
</dbReference>
<name>A0ABT0BWQ0_9SPHN</name>
<proteinExistence type="predicted"/>
<dbReference type="RefSeq" id="WP_243924276.1">
    <property type="nucleotide sequence ID" value="NZ_JALHLG010000062.1"/>
</dbReference>
<comment type="caution">
    <text evidence="1">The sequence shown here is derived from an EMBL/GenBank/DDBJ whole genome shotgun (WGS) entry which is preliminary data.</text>
</comment>
<organism evidence="1 2">
    <name type="scientific">Novosphingobium beihaiensis</name>
    <dbReference type="NCBI Taxonomy" id="2930389"/>
    <lineage>
        <taxon>Bacteria</taxon>
        <taxon>Pseudomonadati</taxon>
        <taxon>Pseudomonadota</taxon>
        <taxon>Alphaproteobacteria</taxon>
        <taxon>Sphingomonadales</taxon>
        <taxon>Sphingomonadaceae</taxon>
        <taxon>Novosphingobium</taxon>
    </lineage>
</organism>
<evidence type="ECO:0008006" key="3">
    <source>
        <dbReference type="Google" id="ProtNLM"/>
    </source>
</evidence>
<protein>
    <recommendedName>
        <fullName evidence="3">Type III secretion system major needle protein (YscF/MxiH/PrgI family)</fullName>
    </recommendedName>
</protein>
<dbReference type="EMBL" id="JALHLG010000062">
    <property type="protein sequence ID" value="MCJ2189089.1"/>
    <property type="molecule type" value="Genomic_DNA"/>
</dbReference>
<evidence type="ECO:0000313" key="2">
    <source>
        <dbReference type="Proteomes" id="UP001202281"/>
    </source>
</evidence>
<accession>A0ABT0BWQ0</accession>
<sequence length="104" mass="10906">MTNVTANADTAMLAATPLTGNRMQQGSASDNWFEAFAAAWGKALDNQAAQIEQQSDVVANQGGDNPSQITELTALSLQMSFISNSSHSSLDSIGKALETMARKG</sequence>